<comment type="caution">
    <text evidence="2">The sequence shown here is derived from an EMBL/GenBank/DDBJ whole genome shotgun (WGS) entry which is preliminary data.</text>
</comment>
<organism evidence="2 3">
    <name type="scientific">Blautia hydrogenotrophica (strain DSM 10507 / JCM 14656 / S5a33)</name>
    <name type="common">Ruminococcus hydrogenotrophicus</name>
    <dbReference type="NCBI Taxonomy" id="476272"/>
    <lineage>
        <taxon>Bacteria</taxon>
        <taxon>Bacillati</taxon>
        <taxon>Bacillota</taxon>
        <taxon>Clostridia</taxon>
        <taxon>Lachnospirales</taxon>
        <taxon>Lachnospiraceae</taxon>
        <taxon>Blautia</taxon>
    </lineage>
</organism>
<dbReference type="PANTHER" id="PTHR34351">
    <property type="entry name" value="SLR1927 PROTEIN-RELATED"/>
    <property type="match status" value="1"/>
</dbReference>
<protein>
    <recommendedName>
        <fullName evidence="1">DUF58 domain-containing protein</fullName>
    </recommendedName>
</protein>
<feature type="domain" description="DUF58" evidence="1">
    <location>
        <begin position="197"/>
        <end position="275"/>
    </location>
</feature>
<reference evidence="2 3" key="2">
    <citation type="submission" date="2009-02" db="EMBL/GenBank/DDBJ databases">
        <title>Draft genome sequence of Blautia hydrogenotrophica DSM 10507 (Ruminococcus hydrogenotrophicus DSM 10507).</title>
        <authorList>
            <person name="Sudarsanam P."/>
            <person name="Ley R."/>
            <person name="Guruge J."/>
            <person name="Turnbaugh P.J."/>
            <person name="Mahowald M."/>
            <person name="Liep D."/>
            <person name="Gordon J."/>
        </authorList>
    </citation>
    <scope>NUCLEOTIDE SEQUENCE [LARGE SCALE GENOMIC DNA]</scope>
    <source>
        <strain evidence="3">DSM 10507 / JCM 14656 / S5a33</strain>
    </source>
</reference>
<dbReference type="AlphaFoldDB" id="C0CJ02"/>
<dbReference type="Pfam" id="PF01882">
    <property type="entry name" value="DUF58"/>
    <property type="match status" value="1"/>
</dbReference>
<dbReference type="InterPro" id="IPR002881">
    <property type="entry name" value="DUF58"/>
</dbReference>
<dbReference type="PANTHER" id="PTHR34351:SF2">
    <property type="entry name" value="DUF58 DOMAIN-CONTAINING PROTEIN"/>
    <property type="match status" value="1"/>
</dbReference>
<accession>C0CJ02</accession>
<name>C0CJ02_BLAHS</name>
<dbReference type="PATRIC" id="fig|476272.21.peg.3825"/>
<dbReference type="eggNOG" id="COG1721">
    <property type="taxonomic scope" value="Bacteria"/>
</dbReference>
<dbReference type="EMBL" id="ACBZ01000033">
    <property type="protein sequence ID" value="EEG50259.1"/>
    <property type="molecule type" value="Genomic_DNA"/>
</dbReference>
<dbReference type="GeneID" id="86821989"/>
<evidence type="ECO:0000313" key="3">
    <source>
        <dbReference type="Proteomes" id="UP000003100"/>
    </source>
</evidence>
<gene>
    <name evidence="2" type="ORF">RUMHYD_00819</name>
</gene>
<evidence type="ECO:0000259" key="1">
    <source>
        <dbReference type="Pfam" id="PF01882"/>
    </source>
</evidence>
<reference evidence="2 3" key="1">
    <citation type="submission" date="2009-01" db="EMBL/GenBank/DDBJ databases">
        <authorList>
            <person name="Fulton L."/>
            <person name="Clifton S."/>
            <person name="Fulton B."/>
            <person name="Xu J."/>
            <person name="Minx P."/>
            <person name="Pepin K.H."/>
            <person name="Johnson M."/>
            <person name="Bhonagiri V."/>
            <person name="Nash W.E."/>
            <person name="Mardis E.R."/>
            <person name="Wilson R.K."/>
        </authorList>
    </citation>
    <scope>NUCLEOTIDE SEQUENCE [LARGE SCALE GENOMIC DNA]</scope>
    <source>
        <strain evidence="3">DSM 10507 / JCM 14656 / S5a33</strain>
    </source>
</reference>
<dbReference type="RefSeq" id="WP_005946326.1">
    <property type="nucleotide sequence ID" value="NZ_CP136423.1"/>
</dbReference>
<evidence type="ECO:0000313" key="2">
    <source>
        <dbReference type="EMBL" id="EEG50259.1"/>
    </source>
</evidence>
<keyword evidence="3" id="KW-1185">Reference proteome</keyword>
<proteinExistence type="predicted"/>
<dbReference type="HOGENOM" id="CLU_026152_1_0_9"/>
<dbReference type="Proteomes" id="UP000003100">
    <property type="component" value="Unassembled WGS sequence"/>
</dbReference>
<sequence length="388" mass="43811">MIKSRVYYIVWLLASLLLYLWSDSWIACFLVAVSVILPLVSGLWLLTEKRQIHCYFQIKDIAGKGQEAKGSLCVENHGFLPLPRLGCHLVFQNRLTGEKARQDVYCSVSAKKTQQLEWGLSSEYCGNIRVVLETISCSDVFGLWKVVLRPGEKSHVVILPDIIQMEVTVTDSDTANWESVTYSSVKRGDDPSEIFGVREYLPGDSLKNIHWKLSGKMDDLYVKELSLPIENSILLIYETAILGKRRESARVRSAMMEAFLSVSQALAGGGHVHALGWYDQEKERFCCENVASEDDLTGMIGGLLALASGRNDYSSLHYYLREYIEKPFAHIVYVTAQEPGEELKRMMEFCSVCVLHCREGKDGKENTAGEYTVFSPDTMEESLYQLLV</sequence>